<feature type="transmembrane region" description="Helical" evidence="1">
    <location>
        <begin position="121"/>
        <end position="145"/>
    </location>
</feature>
<dbReference type="InterPro" id="IPR001734">
    <property type="entry name" value="Na/solute_symporter"/>
</dbReference>
<organism evidence="2 3">
    <name type="scientific">Pristionchus entomophagus</name>
    <dbReference type="NCBI Taxonomy" id="358040"/>
    <lineage>
        <taxon>Eukaryota</taxon>
        <taxon>Metazoa</taxon>
        <taxon>Ecdysozoa</taxon>
        <taxon>Nematoda</taxon>
        <taxon>Chromadorea</taxon>
        <taxon>Rhabditida</taxon>
        <taxon>Rhabditina</taxon>
        <taxon>Diplogasteromorpha</taxon>
        <taxon>Diplogasteroidea</taxon>
        <taxon>Neodiplogasteridae</taxon>
        <taxon>Pristionchus</taxon>
    </lineage>
</organism>
<evidence type="ECO:0008006" key="4">
    <source>
        <dbReference type="Google" id="ProtNLM"/>
    </source>
</evidence>
<dbReference type="GO" id="GO:0016020">
    <property type="term" value="C:membrane"/>
    <property type="evidence" value="ECO:0007669"/>
    <property type="project" value="InterPro"/>
</dbReference>
<feature type="non-terminal residue" evidence="2">
    <location>
        <position position="1"/>
    </location>
</feature>
<feature type="transmembrane region" description="Helical" evidence="1">
    <location>
        <begin position="384"/>
        <end position="407"/>
    </location>
</feature>
<dbReference type="AlphaFoldDB" id="A0AAV5SRF0"/>
<feature type="transmembrane region" description="Helical" evidence="1">
    <location>
        <begin position="419"/>
        <end position="438"/>
    </location>
</feature>
<comment type="caution">
    <text evidence="2">The sequence shown here is derived from an EMBL/GenBank/DDBJ whole genome shotgun (WGS) entry which is preliminary data.</text>
</comment>
<keyword evidence="1" id="KW-1133">Transmembrane helix</keyword>
<feature type="transmembrane region" description="Helical" evidence="1">
    <location>
        <begin position="179"/>
        <end position="200"/>
    </location>
</feature>
<feature type="transmembrane region" description="Helical" evidence="1">
    <location>
        <begin position="255"/>
        <end position="278"/>
    </location>
</feature>
<keyword evidence="1" id="KW-0472">Membrane</keyword>
<dbReference type="GO" id="GO:0022857">
    <property type="term" value="F:transmembrane transporter activity"/>
    <property type="evidence" value="ECO:0007669"/>
    <property type="project" value="InterPro"/>
</dbReference>
<feature type="transmembrane region" description="Helical" evidence="1">
    <location>
        <begin position="47"/>
        <end position="69"/>
    </location>
</feature>
<proteinExistence type="predicted"/>
<keyword evidence="3" id="KW-1185">Reference proteome</keyword>
<evidence type="ECO:0000313" key="3">
    <source>
        <dbReference type="Proteomes" id="UP001432027"/>
    </source>
</evidence>
<name>A0AAV5SRF0_9BILA</name>
<dbReference type="Proteomes" id="UP001432027">
    <property type="component" value="Unassembled WGS sequence"/>
</dbReference>
<gene>
    <name evidence="2" type="ORF">PENTCL1PPCAC_5363</name>
</gene>
<feature type="transmembrane region" description="Helical" evidence="1">
    <location>
        <begin position="75"/>
        <end position="100"/>
    </location>
</feature>
<keyword evidence="1" id="KW-0812">Transmembrane</keyword>
<protein>
    <recommendedName>
        <fullName evidence="4">G protein-coupled receptor</fullName>
    </recommendedName>
</protein>
<evidence type="ECO:0000256" key="1">
    <source>
        <dbReference type="SAM" id="Phobius"/>
    </source>
</evidence>
<sequence length="564" mass="62533">FSPGPNVLYMTPLIILVVIPLAYGIFGVRKARLRSPIHFQQGTLGTSAWRAALSMALIAIVPFTIWTLFVNSASALLYLLGCFKAIVLVTLTTSNILHYIPSPSVYTYIALRFHSRHLRTLLSSLQVAVSLFCCYLLLHFCSLSVASLMTLPVQALTPLLAFSSLFAVLFSGQSNIMTPIYVTALTISAAGLGMFIYFSVEDVTTLQALLPLRFAVAPSLFSFVLGFLFTLYQLTASPTVYQLYFSLSTRHKLRLCFILYGVFLLGSGLFIFLLSSLYGDFLSRNCHLSYSLSSMFQFIKFTLHPNAFLSYTVCTALHIIPLTILQLLLLSSTSHIWEEFARCRFASLSSGKQLAILQAGTFLLCVFLTSSVLLLEYFRLSLHHIVPLVFYVVSCLTTILATAFFVGHYLPFANSKGSLAALLLTFLFFALLASLHLLHNPLPTFQTICKLSIGEGSVGVEHKTVSLDVAGPLLSRFVTSVAELPLYTHALLLSALYIISSSVISWATGGEDLFVLDWNLVVYVCGHLSPPLGKRRSFVESESFRYAQQRNTVRYPVDRQFLYG</sequence>
<feature type="transmembrane region" description="Helical" evidence="1">
    <location>
        <begin position="6"/>
        <end position="26"/>
    </location>
</feature>
<evidence type="ECO:0000313" key="2">
    <source>
        <dbReference type="EMBL" id="GMS83188.1"/>
    </source>
</evidence>
<feature type="transmembrane region" description="Helical" evidence="1">
    <location>
        <begin position="151"/>
        <end position="172"/>
    </location>
</feature>
<reference evidence="2" key="1">
    <citation type="submission" date="2023-10" db="EMBL/GenBank/DDBJ databases">
        <title>Genome assembly of Pristionchus species.</title>
        <authorList>
            <person name="Yoshida K."/>
            <person name="Sommer R.J."/>
        </authorList>
    </citation>
    <scope>NUCLEOTIDE SEQUENCE</scope>
    <source>
        <strain evidence="2">RS0144</strain>
    </source>
</reference>
<dbReference type="EMBL" id="BTSX01000002">
    <property type="protein sequence ID" value="GMS83188.1"/>
    <property type="molecule type" value="Genomic_DNA"/>
</dbReference>
<feature type="transmembrane region" description="Helical" evidence="1">
    <location>
        <begin position="354"/>
        <end position="378"/>
    </location>
</feature>
<feature type="transmembrane region" description="Helical" evidence="1">
    <location>
        <begin position="212"/>
        <end position="234"/>
    </location>
</feature>
<feature type="transmembrane region" description="Helical" evidence="1">
    <location>
        <begin position="308"/>
        <end position="333"/>
    </location>
</feature>
<accession>A0AAV5SRF0</accession>
<dbReference type="PROSITE" id="PS50283">
    <property type="entry name" value="NA_SOLUT_SYMP_3"/>
    <property type="match status" value="1"/>
</dbReference>